<reference evidence="1" key="1">
    <citation type="submission" date="2023-03" db="EMBL/GenBank/DDBJ databases">
        <title>Massive genome expansion in bonnet fungi (Mycena s.s.) driven by repeated elements and novel gene families across ecological guilds.</title>
        <authorList>
            <consortium name="Lawrence Berkeley National Laboratory"/>
            <person name="Harder C.B."/>
            <person name="Miyauchi S."/>
            <person name="Viragh M."/>
            <person name="Kuo A."/>
            <person name="Thoen E."/>
            <person name="Andreopoulos B."/>
            <person name="Lu D."/>
            <person name="Skrede I."/>
            <person name="Drula E."/>
            <person name="Henrissat B."/>
            <person name="Morin E."/>
            <person name="Kohler A."/>
            <person name="Barry K."/>
            <person name="LaButti K."/>
            <person name="Morin E."/>
            <person name="Salamov A."/>
            <person name="Lipzen A."/>
            <person name="Mereny Z."/>
            <person name="Hegedus B."/>
            <person name="Baldrian P."/>
            <person name="Stursova M."/>
            <person name="Weitz H."/>
            <person name="Taylor A."/>
            <person name="Grigoriev I.V."/>
            <person name="Nagy L.G."/>
            <person name="Martin F."/>
            <person name="Kauserud H."/>
        </authorList>
    </citation>
    <scope>NUCLEOTIDE SEQUENCE</scope>
    <source>
        <strain evidence="1">9284</strain>
    </source>
</reference>
<dbReference type="EMBL" id="JARKIF010000003">
    <property type="protein sequence ID" value="KAJ7644964.1"/>
    <property type="molecule type" value="Genomic_DNA"/>
</dbReference>
<sequence>MAVGIPPEGYVGFEQYTLTPANLVGKIPCSLDYDEAASIPAGYATAAIGLLAKSRGAVHTADIPAAVLAYDAISEPDTQEACFELVSAGGTVVAVLQQTREYRDVDGKKLNVHGEFGVLMWRLLAKQLEEGIIRVGPNRIEKLPNGLAGIVDGSKRMENMAVSGVKLVAFPQETA</sequence>
<gene>
    <name evidence="1" type="ORF">FB45DRAFT_1021700</name>
</gene>
<evidence type="ECO:0000313" key="2">
    <source>
        <dbReference type="Proteomes" id="UP001221142"/>
    </source>
</evidence>
<evidence type="ECO:0000313" key="1">
    <source>
        <dbReference type="EMBL" id="KAJ7644964.1"/>
    </source>
</evidence>
<dbReference type="PANTHER" id="PTHR45348">
    <property type="entry name" value="HYPOTHETICAL OXIDOREDUCTASE (EUROFUNG)"/>
    <property type="match status" value="1"/>
</dbReference>
<dbReference type="GO" id="GO:0016651">
    <property type="term" value="F:oxidoreductase activity, acting on NAD(P)H"/>
    <property type="evidence" value="ECO:0007669"/>
    <property type="project" value="InterPro"/>
</dbReference>
<proteinExistence type="predicted"/>
<dbReference type="Proteomes" id="UP001221142">
    <property type="component" value="Unassembled WGS sequence"/>
</dbReference>
<accession>A0AAD7CCH8</accession>
<dbReference type="InterPro" id="IPR011032">
    <property type="entry name" value="GroES-like_sf"/>
</dbReference>
<dbReference type="Gene3D" id="3.40.50.720">
    <property type="entry name" value="NAD(P)-binding Rossmann-like Domain"/>
    <property type="match status" value="1"/>
</dbReference>
<dbReference type="SUPFAM" id="SSF50129">
    <property type="entry name" value="GroES-like"/>
    <property type="match status" value="1"/>
</dbReference>
<dbReference type="Gene3D" id="3.90.180.10">
    <property type="entry name" value="Medium-chain alcohol dehydrogenases, catalytic domain"/>
    <property type="match status" value="2"/>
</dbReference>
<keyword evidence="2" id="KW-1185">Reference proteome</keyword>
<protein>
    <submittedName>
        <fullName evidence="1">Uncharacterized protein</fullName>
    </submittedName>
</protein>
<dbReference type="InterPro" id="IPR047122">
    <property type="entry name" value="Trans-enoyl_RdTase-like"/>
</dbReference>
<comment type="caution">
    <text evidence="1">The sequence shown here is derived from an EMBL/GenBank/DDBJ whole genome shotgun (WGS) entry which is preliminary data.</text>
</comment>
<name>A0AAD7CCH8_9AGAR</name>
<dbReference type="AlphaFoldDB" id="A0AAD7CCH8"/>
<organism evidence="1 2">
    <name type="scientific">Roridomyces roridus</name>
    <dbReference type="NCBI Taxonomy" id="1738132"/>
    <lineage>
        <taxon>Eukaryota</taxon>
        <taxon>Fungi</taxon>
        <taxon>Dikarya</taxon>
        <taxon>Basidiomycota</taxon>
        <taxon>Agaricomycotina</taxon>
        <taxon>Agaricomycetes</taxon>
        <taxon>Agaricomycetidae</taxon>
        <taxon>Agaricales</taxon>
        <taxon>Marasmiineae</taxon>
        <taxon>Mycenaceae</taxon>
        <taxon>Roridomyces</taxon>
    </lineage>
</organism>
<dbReference type="PANTHER" id="PTHR45348:SF2">
    <property type="entry name" value="ZINC-TYPE ALCOHOL DEHYDROGENASE-LIKE PROTEIN C2E1P3.01"/>
    <property type="match status" value="1"/>
</dbReference>